<dbReference type="CDD" id="cd08602">
    <property type="entry name" value="GDPD_ScGlpQ1_like"/>
    <property type="match status" value="1"/>
</dbReference>
<dbReference type="InterPro" id="IPR030395">
    <property type="entry name" value="GP_PDE_dom"/>
</dbReference>
<keyword evidence="12" id="KW-0472">Membrane</keyword>
<evidence type="ECO:0000256" key="11">
    <source>
        <dbReference type="ARBA" id="ARBA00023034"/>
    </source>
</evidence>
<dbReference type="PANTHER" id="PTHR43078:SF6">
    <property type="entry name" value="UDP-GLUCURONIC ACID DECARBOXYLASE 1"/>
    <property type="match status" value="1"/>
</dbReference>
<dbReference type="GO" id="GO:0008081">
    <property type="term" value="F:phosphoric diester hydrolase activity"/>
    <property type="evidence" value="ECO:0007669"/>
    <property type="project" value="InterPro"/>
</dbReference>
<keyword evidence="8" id="KW-0735">Signal-anchor</keyword>
<evidence type="ECO:0000256" key="8">
    <source>
        <dbReference type="ARBA" id="ARBA00022968"/>
    </source>
</evidence>
<name>A0A8S4RJ58_9NEOP</name>
<reference evidence="16" key="1">
    <citation type="submission" date="2022-03" db="EMBL/GenBank/DDBJ databases">
        <authorList>
            <person name="Lindestad O."/>
        </authorList>
    </citation>
    <scope>NUCLEOTIDE SEQUENCE</scope>
</reference>
<comment type="cofactor">
    <cofactor evidence="1">
        <name>NAD(+)</name>
        <dbReference type="ChEBI" id="CHEBI:57540"/>
    </cofactor>
</comment>
<feature type="signal peptide" evidence="14">
    <location>
        <begin position="1"/>
        <end position="23"/>
    </location>
</feature>
<evidence type="ECO:0000256" key="10">
    <source>
        <dbReference type="ARBA" id="ARBA00023027"/>
    </source>
</evidence>
<keyword evidence="17" id="KW-1185">Reference proteome</keyword>
<dbReference type="Pfam" id="PF16363">
    <property type="entry name" value="GDP_Man_Dehyd"/>
    <property type="match status" value="2"/>
</dbReference>
<dbReference type="GO" id="GO:0070403">
    <property type="term" value="F:NAD+ binding"/>
    <property type="evidence" value="ECO:0007669"/>
    <property type="project" value="InterPro"/>
</dbReference>
<dbReference type="Proteomes" id="UP000838756">
    <property type="component" value="Unassembled WGS sequence"/>
</dbReference>
<evidence type="ECO:0000256" key="9">
    <source>
        <dbReference type="ARBA" id="ARBA00022989"/>
    </source>
</evidence>
<keyword evidence="10" id="KW-0520">NAD</keyword>
<evidence type="ECO:0000256" key="7">
    <source>
        <dbReference type="ARBA" id="ARBA00022793"/>
    </source>
</evidence>
<dbReference type="InterPro" id="IPR017946">
    <property type="entry name" value="PLC-like_Pdiesterase_TIM-brl"/>
</dbReference>
<gene>
    <name evidence="16" type="primary">jg12820</name>
    <name evidence="16" type="ORF">PAEG_LOCUS14771</name>
</gene>
<dbReference type="PROSITE" id="PS51704">
    <property type="entry name" value="GP_PDE"/>
    <property type="match status" value="1"/>
</dbReference>
<dbReference type="GO" id="GO:0032580">
    <property type="term" value="C:Golgi cisterna membrane"/>
    <property type="evidence" value="ECO:0007669"/>
    <property type="project" value="UniProtKB-SubCell"/>
</dbReference>
<evidence type="ECO:0000256" key="4">
    <source>
        <dbReference type="ARBA" id="ARBA00007505"/>
    </source>
</evidence>
<feature type="chain" id="PRO_5035779841" description="UDP-glucuronate decarboxylase" evidence="14">
    <location>
        <begin position="24"/>
        <end position="650"/>
    </location>
</feature>
<comment type="similarity">
    <text evidence="4">Belongs to the NAD(P)-dependent epimerase/dehydratase family. UDP-glucuronic acid decarboxylase subfamily.</text>
</comment>
<sequence length="650" mass="72905">MDRRVFLVLTCVCFLVNVAKVLATQQTSELNRRGADDCKPAVVAHRGASGYVSEHTLGSYALAITMGADYVEPDLVITKDGHLIARHENELGVSTDIAQRPEFASRRRTQRVSGSLVNGWFSEDFTLAEIKILRSTEPMPITRRANTRMDRSLDVPTFQEIINLVKALEKVENRSIGVYPELKYSSHFQRLGLPMEQKVVDIFHRNGYIGRNAPAFIQSFEVSNLKELKNITEIRLVQLFDAKSKVPFDQSELGNNLTYGQMATPTGLADVASYASAVGPAKSYIIPRDAFNNLGQPTSFVSDAHAVGLQVTPWTFRAENLFLPREFQIGNNIYDFGDLENEIKAFIDAGIDGFFVDQPDILVRVTGGAGFVGSHLVDVLMTQGHEVIVVDNFFTGRKRNVEHWFGHRNFEIIHHDIVNPLYVEADEIYHLASPASPPHYMQNPVKTIKTNTLGTINMLGPRACYDEGKRVAETLAYSYAKQEKVNVRVARIFNTYGPRMHVSDGRVVSNFIMQAIQNLTITVYGNGKQTRSFCYVSDLVDGLLALMESSYTLPVNIGNPVEHTIEEFAVIIKNLVPGCRSTVATGAAVEDDPQRRRPDITLAQTHLHWKPKVSLQEGLQRTIDYFKEELSRTTFYNNQTYMDVKVKAPH</sequence>
<evidence type="ECO:0000256" key="2">
    <source>
        <dbReference type="ARBA" id="ARBA00004447"/>
    </source>
</evidence>
<organism evidence="16 17">
    <name type="scientific">Pararge aegeria aegeria</name>
    <dbReference type="NCBI Taxonomy" id="348720"/>
    <lineage>
        <taxon>Eukaryota</taxon>
        <taxon>Metazoa</taxon>
        <taxon>Ecdysozoa</taxon>
        <taxon>Arthropoda</taxon>
        <taxon>Hexapoda</taxon>
        <taxon>Insecta</taxon>
        <taxon>Pterygota</taxon>
        <taxon>Neoptera</taxon>
        <taxon>Endopterygota</taxon>
        <taxon>Lepidoptera</taxon>
        <taxon>Glossata</taxon>
        <taxon>Ditrysia</taxon>
        <taxon>Papilionoidea</taxon>
        <taxon>Nymphalidae</taxon>
        <taxon>Satyrinae</taxon>
        <taxon>Satyrini</taxon>
        <taxon>Parargina</taxon>
        <taxon>Pararge</taxon>
    </lineage>
</organism>
<evidence type="ECO:0000256" key="14">
    <source>
        <dbReference type="SAM" id="SignalP"/>
    </source>
</evidence>
<comment type="subcellular location">
    <subcellularLocation>
        <location evidence="2">Golgi apparatus</location>
        <location evidence="2">Golgi stack membrane</location>
        <topology evidence="2">Single-pass type II membrane protein</topology>
    </subcellularLocation>
</comment>
<protein>
    <recommendedName>
        <fullName evidence="5">UDP-glucuronate decarboxylase</fullName>
        <ecNumber evidence="5">4.1.1.35</ecNumber>
    </recommendedName>
</protein>
<dbReference type="GO" id="GO:0042732">
    <property type="term" value="P:D-xylose metabolic process"/>
    <property type="evidence" value="ECO:0007669"/>
    <property type="project" value="InterPro"/>
</dbReference>
<dbReference type="GO" id="GO:0006629">
    <property type="term" value="P:lipid metabolic process"/>
    <property type="evidence" value="ECO:0007669"/>
    <property type="project" value="InterPro"/>
</dbReference>
<dbReference type="SUPFAM" id="SSF51695">
    <property type="entry name" value="PLC-like phosphodiesterases"/>
    <property type="match status" value="1"/>
</dbReference>
<evidence type="ECO:0000256" key="12">
    <source>
        <dbReference type="ARBA" id="ARBA00023136"/>
    </source>
</evidence>
<keyword evidence="6" id="KW-0812">Transmembrane</keyword>
<dbReference type="InterPro" id="IPR016040">
    <property type="entry name" value="NAD(P)-bd_dom"/>
</dbReference>
<keyword evidence="14" id="KW-0732">Signal</keyword>
<evidence type="ECO:0000256" key="5">
    <source>
        <dbReference type="ARBA" id="ARBA00012290"/>
    </source>
</evidence>
<dbReference type="OrthoDB" id="331544at2759"/>
<evidence type="ECO:0000256" key="3">
    <source>
        <dbReference type="ARBA" id="ARBA00005100"/>
    </source>
</evidence>
<dbReference type="GO" id="GO:0048040">
    <property type="term" value="F:UDP-glucuronate decarboxylase activity"/>
    <property type="evidence" value="ECO:0007669"/>
    <property type="project" value="UniProtKB-EC"/>
</dbReference>
<keyword evidence="9" id="KW-1133">Transmembrane helix</keyword>
<proteinExistence type="inferred from homology"/>
<comment type="caution">
    <text evidence="16">The sequence shown here is derived from an EMBL/GenBank/DDBJ whole genome shotgun (WGS) entry which is preliminary data.</text>
</comment>
<dbReference type="Gene3D" id="3.40.50.720">
    <property type="entry name" value="NAD(P)-binding Rossmann-like Domain"/>
    <property type="match status" value="1"/>
</dbReference>
<dbReference type="AlphaFoldDB" id="A0A8S4RJ58"/>
<evidence type="ECO:0000259" key="15">
    <source>
        <dbReference type="PROSITE" id="PS51704"/>
    </source>
</evidence>
<feature type="domain" description="GP-PDE" evidence="15">
    <location>
        <begin position="40"/>
        <end position="366"/>
    </location>
</feature>
<dbReference type="Pfam" id="PF03009">
    <property type="entry name" value="GDPD"/>
    <property type="match status" value="1"/>
</dbReference>
<evidence type="ECO:0000313" key="16">
    <source>
        <dbReference type="EMBL" id="CAH2237487.1"/>
    </source>
</evidence>
<dbReference type="InterPro" id="IPR044516">
    <property type="entry name" value="UXS-like"/>
</dbReference>
<dbReference type="InterPro" id="IPR036291">
    <property type="entry name" value="NAD(P)-bd_dom_sf"/>
</dbReference>
<evidence type="ECO:0000313" key="17">
    <source>
        <dbReference type="Proteomes" id="UP000838756"/>
    </source>
</evidence>
<comment type="pathway">
    <text evidence="3">Nucleotide-sugar biosynthesis; UDP-alpha-D-xylose biosynthesis; UDP-alpha-D-xylose from UDP-alpha-D-glucuronate: step 1/1.</text>
</comment>
<evidence type="ECO:0000256" key="1">
    <source>
        <dbReference type="ARBA" id="ARBA00001911"/>
    </source>
</evidence>
<dbReference type="EMBL" id="CAKXAJ010025271">
    <property type="protein sequence ID" value="CAH2237487.1"/>
    <property type="molecule type" value="Genomic_DNA"/>
</dbReference>
<dbReference type="EC" id="4.1.1.35" evidence="5"/>
<keyword evidence="7" id="KW-0210">Decarboxylase</keyword>
<keyword evidence="13" id="KW-0456">Lyase</keyword>
<keyword evidence="11" id="KW-0333">Golgi apparatus</keyword>
<evidence type="ECO:0000256" key="13">
    <source>
        <dbReference type="ARBA" id="ARBA00023239"/>
    </source>
</evidence>
<dbReference type="PANTHER" id="PTHR43078">
    <property type="entry name" value="UDP-GLUCURONIC ACID DECARBOXYLASE-RELATED"/>
    <property type="match status" value="1"/>
</dbReference>
<evidence type="ECO:0000256" key="6">
    <source>
        <dbReference type="ARBA" id="ARBA00022692"/>
    </source>
</evidence>
<dbReference type="SUPFAM" id="SSF51735">
    <property type="entry name" value="NAD(P)-binding Rossmann-fold domains"/>
    <property type="match status" value="1"/>
</dbReference>
<accession>A0A8S4RJ58</accession>
<dbReference type="Gene3D" id="3.20.20.190">
    <property type="entry name" value="Phosphatidylinositol (PI) phosphodiesterase"/>
    <property type="match status" value="1"/>
</dbReference>